<dbReference type="Pfam" id="PF05488">
    <property type="entry name" value="PAAR_motif"/>
    <property type="match status" value="1"/>
</dbReference>
<dbReference type="AlphaFoldDB" id="D8J098"/>
<evidence type="ECO:0008006" key="3">
    <source>
        <dbReference type="Google" id="ProtNLM"/>
    </source>
</evidence>
<protein>
    <recommendedName>
        <fullName evidence="3">PAAR domain-containing protein</fullName>
    </recommendedName>
</protein>
<dbReference type="GeneID" id="29393090"/>
<dbReference type="EMBL" id="CP002039">
    <property type="protein sequence ID" value="ADJ62435.1"/>
    <property type="molecule type" value="Genomic_DNA"/>
</dbReference>
<gene>
    <name evidence="1" type="ordered locus">Hsero_0918</name>
</gene>
<reference evidence="1 2" key="1">
    <citation type="submission" date="2010-04" db="EMBL/GenBank/DDBJ databases">
        <title>The genome of Herbaspirillum seropedicae SmR1, an endophytic, nitrogen-fixing, plant-growth promoting beta-Proteobacteria.</title>
        <authorList>
            <person name="Pedrosa F.O."/>
            <person name="Monteiro R.A."/>
            <person name="Wassem R."/>
            <person name="Cruz L.M."/>
            <person name="Ayub R.A."/>
            <person name="Colauto N.B."/>
            <person name="Fernandez M.A."/>
            <person name="Fungaro M.H.P."/>
            <person name="Grisard E.C."/>
            <person name="Hungria M."/>
            <person name="Madeira H.M.F."/>
            <person name="Nodari R.O."/>
            <person name="Osaku C.A."/>
            <person name="Petzl-Erler M.L."/>
            <person name="Terenzi H."/>
            <person name="Vieira L.G.E."/>
            <person name="Almeida M.I.M."/>
            <person name="Alves L.R."/>
            <person name="Arantes O.M.N."/>
            <person name="Balsanelli E."/>
            <person name="Barcellos F.G."/>
            <person name="Baura V.A."/>
            <person name="Binde D.R."/>
            <person name="Campo R.J."/>
            <person name="Chubatsu L.S."/>
            <person name="Chueire L.M.O."/>
            <person name="Ciferri R.R."/>
            <person name="Correa L.C."/>
            <person name="da Conceicao Silva J.L."/>
            <person name="Dabul A.N.G."/>
            <person name="Dambros B.P."/>
            <person name="Faoro H."/>
            <person name="Favetti A."/>
            <person name="Friedermann G."/>
            <person name="Furlaneto M.C."/>
            <person name="Gasques L.S."/>
            <person name="Gimenes C.C.T."/>
            <person name="Gioppo N.M.R."/>
            <person name="Glienke-Blanco C."/>
            <person name="Godoy L.P."/>
            <person name="Guerra M.P."/>
            <person name="Karp S."/>
            <person name="Kava-Cordeiro V."/>
            <person name="Margarido V.P."/>
            <person name="Mathioni S.M."/>
            <person name="Menck-Soares M.A."/>
            <person name="Murace N.K."/>
            <person name="Nicolas M.F."/>
            <person name="Oliveira C.E.C."/>
            <person name="Pagnan N.A.B."/>
            <person name="Pamphile J.A."/>
            <person name="Patussi E.V."/>
            <person name="Pereira L.F.P."/>
            <person name="Pereira-Ferrari L."/>
            <person name="Pinto F.G.S."/>
            <person name="Precoma C."/>
            <person name="Prioli A.J."/>
            <person name="Prioli S.M.A.P."/>
            <person name="Raittz R.T."/>
            <person name="Ramos H.J.O."/>
            <person name="Ribeiro E.M.S.F."/>
            <person name="Rigo L.U."/>
            <person name="Rocha C.L.M.S.C."/>
            <person name="Rocha S.N."/>
            <person name="Santos K."/>
            <person name="Satori D."/>
            <person name="Silva A.G."/>
            <person name="Simao R.C.G."/>
            <person name="Soares M.A.M."/>
            <person name="Souza E.M."/>
            <person name="Steffens M.B.R."/>
            <person name="Steindel M."/>
            <person name="Tadra-Sfeir M.Z."/>
            <person name="Takahashi E.K."/>
            <person name="Torres R.A."/>
            <person name="Valle J.S."/>
            <person name="Vernal J.I."/>
            <person name="Vilas-Boas L.A."/>
            <person name="Watanabe M.A.E."/>
            <person name="Weiss V.A."/>
            <person name="Yates M.A."/>
            <person name="Souza E.M."/>
        </authorList>
    </citation>
    <scope>NUCLEOTIDE SEQUENCE [LARGE SCALE GENOMIC DNA]</scope>
    <source>
        <strain evidence="1 2">SmR1</strain>
    </source>
</reference>
<dbReference type="OrthoDB" id="197187at2"/>
<dbReference type="STRING" id="757424.Hsero_0918"/>
<dbReference type="KEGG" id="hse:Hsero_0918"/>
<keyword evidence="2" id="KW-1185">Reference proteome</keyword>
<dbReference type="eggNOG" id="COG4104">
    <property type="taxonomic scope" value="Bacteria"/>
</dbReference>
<accession>D8J098</accession>
<dbReference type="RefSeq" id="WP_013232949.1">
    <property type="nucleotide sequence ID" value="NC_014323.1"/>
</dbReference>
<dbReference type="HOGENOM" id="CLU_118470_1_0_4"/>
<evidence type="ECO:0000313" key="2">
    <source>
        <dbReference type="Proteomes" id="UP000000329"/>
    </source>
</evidence>
<dbReference type="Gene3D" id="2.60.200.60">
    <property type="match status" value="1"/>
</dbReference>
<sequence length="137" mass="13676">MSRPFITVGDKTSHGGTVISGDQSFLIHGKAVASIGDLTTCPRCKGTFAITSGAEDMITNGKAPARDGDRTACGAILIATQALTTHAAQQEVGSTAGTAADAANLAKANPAAPVESGICLSCLMNAAKAGATMIVRD</sequence>
<dbReference type="Proteomes" id="UP000000329">
    <property type="component" value="Chromosome"/>
</dbReference>
<proteinExistence type="predicted"/>
<dbReference type="InterPro" id="IPR008727">
    <property type="entry name" value="PAAR_motif"/>
</dbReference>
<dbReference type="CDD" id="cd14744">
    <property type="entry name" value="PAAR_CT_2"/>
    <property type="match status" value="1"/>
</dbReference>
<organism evidence="1 2">
    <name type="scientific">Herbaspirillum seropedicae (strain SmR1)</name>
    <dbReference type="NCBI Taxonomy" id="757424"/>
    <lineage>
        <taxon>Bacteria</taxon>
        <taxon>Pseudomonadati</taxon>
        <taxon>Pseudomonadota</taxon>
        <taxon>Betaproteobacteria</taxon>
        <taxon>Burkholderiales</taxon>
        <taxon>Oxalobacteraceae</taxon>
        <taxon>Herbaspirillum</taxon>
    </lineage>
</organism>
<evidence type="ECO:0000313" key="1">
    <source>
        <dbReference type="EMBL" id="ADJ62435.1"/>
    </source>
</evidence>
<name>D8J098_HERSS</name>